<feature type="binding site" evidence="9">
    <location>
        <position position="66"/>
    </location>
    <ligand>
        <name>4-amino-2-methyl-5-(diphosphooxymethyl)pyrimidine</name>
        <dbReference type="ChEBI" id="CHEBI:57841"/>
    </ligand>
</feature>
<comment type="catalytic activity">
    <reaction evidence="7 9 10">
        <text>2-(2-carboxy-4-methylthiazol-5-yl)ethyl phosphate + 4-amino-2-methyl-5-(diphosphooxymethyl)pyrimidine + 2 H(+) = thiamine phosphate + CO2 + diphosphate</text>
        <dbReference type="Rhea" id="RHEA:47848"/>
        <dbReference type="ChEBI" id="CHEBI:15378"/>
        <dbReference type="ChEBI" id="CHEBI:16526"/>
        <dbReference type="ChEBI" id="CHEBI:33019"/>
        <dbReference type="ChEBI" id="CHEBI:37575"/>
        <dbReference type="ChEBI" id="CHEBI:57841"/>
        <dbReference type="ChEBI" id="CHEBI:62890"/>
        <dbReference type="EC" id="2.5.1.3"/>
    </reaction>
</comment>
<evidence type="ECO:0000313" key="13">
    <source>
        <dbReference type="EMBL" id="MCI0184075.1"/>
    </source>
</evidence>
<dbReference type="GO" id="GO:0004789">
    <property type="term" value="F:thiamine-phosphate diphosphorylase activity"/>
    <property type="evidence" value="ECO:0007669"/>
    <property type="project" value="UniProtKB-UniRule"/>
</dbReference>
<dbReference type="GO" id="GO:0009228">
    <property type="term" value="P:thiamine biosynthetic process"/>
    <property type="evidence" value="ECO:0007669"/>
    <property type="project" value="UniProtKB-KW"/>
</dbReference>
<gene>
    <name evidence="9 13" type="primary">thiE</name>
    <name evidence="13" type="ORF">MM817_02370</name>
</gene>
<evidence type="ECO:0000259" key="12">
    <source>
        <dbReference type="Pfam" id="PF02581"/>
    </source>
</evidence>
<dbReference type="EC" id="2.5.1.3" evidence="9"/>
<comment type="catalytic activity">
    <reaction evidence="6 9 10">
        <text>4-methyl-5-(2-phosphooxyethyl)-thiazole + 4-amino-2-methyl-5-(diphosphooxymethyl)pyrimidine + H(+) = thiamine phosphate + diphosphate</text>
        <dbReference type="Rhea" id="RHEA:22328"/>
        <dbReference type="ChEBI" id="CHEBI:15378"/>
        <dbReference type="ChEBI" id="CHEBI:33019"/>
        <dbReference type="ChEBI" id="CHEBI:37575"/>
        <dbReference type="ChEBI" id="CHEBI:57841"/>
        <dbReference type="ChEBI" id="CHEBI:58296"/>
        <dbReference type="EC" id="2.5.1.3"/>
    </reaction>
</comment>
<comment type="caution">
    <text evidence="13">The sequence shown here is derived from an EMBL/GenBank/DDBJ whole genome shotgun (WGS) entry which is preliminary data.</text>
</comment>
<organism evidence="13 14">
    <name type="scientific">Sulfoacidibacillus ferrooxidans</name>
    <dbReference type="NCBI Taxonomy" id="2005001"/>
    <lineage>
        <taxon>Bacteria</taxon>
        <taxon>Bacillati</taxon>
        <taxon>Bacillota</taxon>
        <taxon>Bacilli</taxon>
        <taxon>Bacillales</taxon>
        <taxon>Alicyclobacillaceae</taxon>
        <taxon>Sulfoacidibacillus</taxon>
    </lineage>
</organism>
<dbReference type="CDD" id="cd00564">
    <property type="entry name" value="TMP_TenI"/>
    <property type="match status" value="1"/>
</dbReference>
<feature type="domain" description="Thiamine phosphate synthase/TenI" evidence="12">
    <location>
        <begin position="3"/>
        <end position="185"/>
    </location>
</feature>
<protein>
    <recommendedName>
        <fullName evidence="9">Thiamine-phosphate synthase</fullName>
        <shortName evidence="9">TP synthase</shortName>
        <shortName evidence="9">TPS</shortName>
        <ecNumber evidence="9">2.5.1.3</ecNumber>
    </recommendedName>
    <alternativeName>
        <fullName evidence="9">Thiamine-phosphate pyrophosphorylase</fullName>
        <shortName evidence="9">TMP pyrophosphorylase</shortName>
        <shortName evidence="9">TMP-PPase</shortName>
    </alternativeName>
</protein>
<evidence type="ECO:0000256" key="11">
    <source>
        <dbReference type="RuleBase" id="RU004253"/>
    </source>
</evidence>
<sequence>MNLYAITGSELLAPGVSIVDSVKAALRGGADVIQLREKQLDGKELVRIGKEIKKVCEDTGALFAVNDRIDVALLCQADMIHLGQDDISIDDARQLVGSDMRIGISTHDVTESRLAKIQGAHYIGLGPVYPTSTKKDAKSVVPSEEIKNIRQAVDIPIVAIGGITLSVVDELIQLGVDALAIVSGIFATDDIEKATQLFRMRIDQAKMRKEMQLK</sequence>
<dbReference type="InterPro" id="IPR022998">
    <property type="entry name" value="ThiamineP_synth_TenI"/>
</dbReference>
<name>A0A9X2AE19_9BACL</name>
<comment type="catalytic activity">
    <reaction evidence="8 9 10">
        <text>2-[(2R,5Z)-2-carboxy-4-methylthiazol-5(2H)-ylidene]ethyl phosphate + 4-amino-2-methyl-5-(diphosphooxymethyl)pyrimidine + 2 H(+) = thiamine phosphate + CO2 + diphosphate</text>
        <dbReference type="Rhea" id="RHEA:47844"/>
        <dbReference type="ChEBI" id="CHEBI:15378"/>
        <dbReference type="ChEBI" id="CHEBI:16526"/>
        <dbReference type="ChEBI" id="CHEBI:33019"/>
        <dbReference type="ChEBI" id="CHEBI:37575"/>
        <dbReference type="ChEBI" id="CHEBI:57841"/>
        <dbReference type="ChEBI" id="CHEBI:62899"/>
        <dbReference type="EC" id="2.5.1.3"/>
    </reaction>
</comment>
<evidence type="ECO:0000256" key="1">
    <source>
        <dbReference type="ARBA" id="ARBA00005165"/>
    </source>
</evidence>
<comment type="pathway">
    <text evidence="1 9 11">Cofactor biosynthesis; thiamine diphosphate biosynthesis; thiamine phosphate from 4-amino-2-methyl-5-diphosphomethylpyrimidine and 4-methyl-5-(2-phosphoethyl)-thiazole: step 1/1.</text>
</comment>
<comment type="function">
    <text evidence="9">Condenses 4-methyl-5-(beta-hydroxyethyl)thiazole monophosphate (THZ-P) and 2-methyl-4-amino-5-hydroxymethyl pyrimidine pyrophosphate (HMP-PP) to form thiamine monophosphate (TMP).</text>
</comment>
<dbReference type="GO" id="GO:0000287">
    <property type="term" value="F:magnesium ion binding"/>
    <property type="evidence" value="ECO:0007669"/>
    <property type="project" value="UniProtKB-UniRule"/>
</dbReference>
<evidence type="ECO:0000256" key="10">
    <source>
        <dbReference type="RuleBase" id="RU003826"/>
    </source>
</evidence>
<dbReference type="AlphaFoldDB" id="A0A9X2AE19"/>
<evidence type="ECO:0000256" key="5">
    <source>
        <dbReference type="ARBA" id="ARBA00022977"/>
    </source>
</evidence>
<dbReference type="Proteomes" id="UP001139263">
    <property type="component" value="Unassembled WGS sequence"/>
</dbReference>
<dbReference type="Gene3D" id="3.20.20.70">
    <property type="entry name" value="Aldolase class I"/>
    <property type="match status" value="1"/>
</dbReference>
<dbReference type="PANTHER" id="PTHR20857:SF23">
    <property type="entry name" value="THIAMINE BIOSYNTHETIC BIFUNCTIONAL ENZYME"/>
    <property type="match status" value="1"/>
</dbReference>
<dbReference type="FunFam" id="3.20.20.70:FF:000096">
    <property type="entry name" value="Thiamine-phosphate synthase"/>
    <property type="match status" value="1"/>
</dbReference>
<dbReference type="InterPro" id="IPR034291">
    <property type="entry name" value="TMP_synthase"/>
</dbReference>
<feature type="binding site" evidence="9">
    <location>
        <position position="86"/>
    </location>
    <ligand>
        <name>Mg(2+)</name>
        <dbReference type="ChEBI" id="CHEBI:18420"/>
    </ligand>
</feature>
<dbReference type="GO" id="GO:0005737">
    <property type="term" value="C:cytoplasm"/>
    <property type="evidence" value="ECO:0007669"/>
    <property type="project" value="TreeGrafter"/>
</dbReference>
<dbReference type="InterPro" id="IPR036206">
    <property type="entry name" value="ThiamineP_synth_sf"/>
</dbReference>
<dbReference type="Pfam" id="PF02581">
    <property type="entry name" value="TMP-TENI"/>
    <property type="match status" value="1"/>
</dbReference>
<accession>A0A9X2AE19</accession>
<comment type="similarity">
    <text evidence="9 10">Belongs to the thiamine-phosphate synthase family.</text>
</comment>
<evidence type="ECO:0000256" key="2">
    <source>
        <dbReference type="ARBA" id="ARBA00022679"/>
    </source>
</evidence>
<keyword evidence="5 9" id="KW-0784">Thiamine biosynthesis</keyword>
<evidence type="ECO:0000313" key="14">
    <source>
        <dbReference type="Proteomes" id="UP001139263"/>
    </source>
</evidence>
<evidence type="ECO:0000256" key="9">
    <source>
        <dbReference type="HAMAP-Rule" id="MF_00097"/>
    </source>
</evidence>
<reference evidence="13" key="1">
    <citation type="submission" date="2022-03" db="EMBL/GenBank/DDBJ databases">
        <title>Draft Genome Sequence of Firmicute Strain S0AB, a Heterotrophic Iron/Sulfur-Oxidizing Extreme Acidophile.</title>
        <authorList>
            <person name="Vergara E."/>
            <person name="Pakostova E."/>
            <person name="Johnson D.B."/>
            <person name="Holmes D.S."/>
        </authorList>
    </citation>
    <scope>NUCLEOTIDE SEQUENCE</scope>
    <source>
        <strain evidence="13">S0AB</strain>
    </source>
</reference>
<feature type="binding site" evidence="9">
    <location>
        <position position="105"/>
    </location>
    <ligand>
        <name>4-amino-2-methyl-5-(diphosphooxymethyl)pyrimidine</name>
        <dbReference type="ChEBI" id="CHEBI:57841"/>
    </ligand>
</feature>
<dbReference type="RefSeq" id="WP_241715287.1">
    <property type="nucleotide sequence ID" value="NZ_JALBUF010000008.1"/>
</dbReference>
<evidence type="ECO:0000256" key="6">
    <source>
        <dbReference type="ARBA" id="ARBA00047334"/>
    </source>
</evidence>
<dbReference type="InterPro" id="IPR013785">
    <property type="entry name" value="Aldolase_TIM"/>
</dbReference>
<dbReference type="HAMAP" id="MF_00097">
    <property type="entry name" value="TMP_synthase"/>
    <property type="match status" value="1"/>
</dbReference>
<proteinExistence type="inferred from homology"/>
<keyword evidence="14" id="KW-1185">Reference proteome</keyword>
<feature type="binding site" evidence="9">
    <location>
        <begin position="34"/>
        <end position="38"/>
    </location>
    <ligand>
        <name>4-amino-2-methyl-5-(diphosphooxymethyl)pyrimidine</name>
        <dbReference type="ChEBI" id="CHEBI:57841"/>
    </ligand>
</feature>
<dbReference type="GO" id="GO:0009229">
    <property type="term" value="P:thiamine diphosphate biosynthetic process"/>
    <property type="evidence" value="ECO:0007669"/>
    <property type="project" value="UniProtKB-UniRule"/>
</dbReference>
<feature type="binding site" evidence="9">
    <location>
        <begin position="131"/>
        <end position="133"/>
    </location>
    <ligand>
        <name>2-[(2R,5Z)-2-carboxy-4-methylthiazol-5(2H)-ylidene]ethyl phosphate</name>
        <dbReference type="ChEBI" id="CHEBI:62899"/>
    </ligand>
</feature>
<evidence type="ECO:0000256" key="7">
    <source>
        <dbReference type="ARBA" id="ARBA00047851"/>
    </source>
</evidence>
<dbReference type="SUPFAM" id="SSF51391">
    <property type="entry name" value="Thiamin phosphate synthase"/>
    <property type="match status" value="1"/>
</dbReference>
<comment type="cofactor">
    <cofactor evidence="9">
        <name>Mg(2+)</name>
        <dbReference type="ChEBI" id="CHEBI:18420"/>
    </cofactor>
    <text evidence="9">Binds 1 Mg(2+) ion per subunit.</text>
</comment>
<feature type="binding site" evidence="9">
    <location>
        <position position="162"/>
    </location>
    <ligand>
        <name>2-[(2R,5Z)-2-carboxy-4-methylthiazol-5(2H)-ylidene]ethyl phosphate</name>
        <dbReference type="ChEBI" id="CHEBI:62899"/>
    </ligand>
</feature>
<evidence type="ECO:0000256" key="8">
    <source>
        <dbReference type="ARBA" id="ARBA00047883"/>
    </source>
</evidence>
<dbReference type="NCBIfam" id="TIGR00693">
    <property type="entry name" value="thiE"/>
    <property type="match status" value="1"/>
</dbReference>
<evidence type="ECO:0000256" key="3">
    <source>
        <dbReference type="ARBA" id="ARBA00022723"/>
    </source>
</evidence>
<keyword evidence="3 9" id="KW-0479">Metal-binding</keyword>
<keyword evidence="4 9" id="KW-0460">Magnesium</keyword>
<evidence type="ECO:0000256" key="4">
    <source>
        <dbReference type="ARBA" id="ARBA00022842"/>
    </source>
</evidence>
<dbReference type="PANTHER" id="PTHR20857">
    <property type="entry name" value="THIAMINE-PHOSPHATE PYROPHOSPHORYLASE"/>
    <property type="match status" value="1"/>
</dbReference>
<keyword evidence="2 9" id="KW-0808">Transferase</keyword>
<feature type="binding site" evidence="9">
    <location>
        <begin position="182"/>
        <end position="183"/>
    </location>
    <ligand>
        <name>2-[(2R,5Z)-2-carboxy-4-methylthiazol-5(2H)-ylidene]ethyl phosphate</name>
        <dbReference type="ChEBI" id="CHEBI:62899"/>
    </ligand>
</feature>
<feature type="binding site" evidence="9">
    <location>
        <position position="134"/>
    </location>
    <ligand>
        <name>4-amino-2-methyl-5-(diphosphooxymethyl)pyrimidine</name>
        <dbReference type="ChEBI" id="CHEBI:57841"/>
    </ligand>
</feature>
<dbReference type="EMBL" id="JALBUF010000008">
    <property type="protein sequence ID" value="MCI0184075.1"/>
    <property type="molecule type" value="Genomic_DNA"/>
</dbReference>
<feature type="binding site" evidence="9">
    <location>
        <position position="67"/>
    </location>
    <ligand>
        <name>Mg(2+)</name>
        <dbReference type="ChEBI" id="CHEBI:18420"/>
    </ligand>
</feature>